<evidence type="ECO:0000313" key="3">
    <source>
        <dbReference type="EMBL" id="KAF1834474.1"/>
    </source>
</evidence>
<keyword evidence="4" id="KW-1185">Reference proteome</keyword>
<dbReference type="Proteomes" id="UP000800040">
    <property type="component" value="Unassembled WGS sequence"/>
</dbReference>
<dbReference type="InterPro" id="IPR010730">
    <property type="entry name" value="HET"/>
</dbReference>
<feature type="domain" description="Heterokaryon incompatibility" evidence="2">
    <location>
        <begin position="60"/>
        <end position="191"/>
    </location>
</feature>
<reference evidence="3" key="1">
    <citation type="submission" date="2020-01" db="EMBL/GenBank/DDBJ databases">
        <authorList>
            <consortium name="DOE Joint Genome Institute"/>
            <person name="Haridas S."/>
            <person name="Albert R."/>
            <person name="Binder M."/>
            <person name="Bloem J."/>
            <person name="Labutti K."/>
            <person name="Salamov A."/>
            <person name="Andreopoulos B."/>
            <person name="Baker S.E."/>
            <person name="Barry K."/>
            <person name="Bills G."/>
            <person name="Bluhm B.H."/>
            <person name="Cannon C."/>
            <person name="Castanera R."/>
            <person name="Culley D.E."/>
            <person name="Daum C."/>
            <person name="Ezra D."/>
            <person name="Gonzalez J.B."/>
            <person name="Henrissat B."/>
            <person name="Kuo A."/>
            <person name="Liang C."/>
            <person name="Lipzen A."/>
            <person name="Lutzoni F."/>
            <person name="Magnuson J."/>
            <person name="Mondo S."/>
            <person name="Nolan M."/>
            <person name="Ohm R."/>
            <person name="Pangilinan J."/>
            <person name="Park H.-J."/>
            <person name="Ramirez L."/>
            <person name="Alfaro M."/>
            <person name="Sun H."/>
            <person name="Tritt A."/>
            <person name="Yoshinaga Y."/>
            <person name="Zwiers L.-H."/>
            <person name="Turgeon B.G."/>
            <person name="Goodwin S.B."/>
            <person name="Spatafora J.W."/>
            <person name="Crous P.W."/>
            <person name="Grigoriev I.V."/>
        </authorList>
    </citation>
    <scope>NUCLEOTIDE SEQUENCE</scope>
    <source>
        <strain evidence="3">P77</strain>
    </source>
</reference>
<sequence>MQQTAPSAFLSPQSPNDFRYRPLNPADGEDIRLVCLYPGDVHERIRCDLVHASLEAEIEYEALSYTWASEDGDTTPSQAIACAYIGEERVASLSVTSNCASALRRLRFTSHERILWIDAIAIDQTNLQERNHQVGLMGKIYSGAAQVLVYLGEDDLDFGSRDIWLDSGRRYSALKRLFAKRWASRVWVIQEVALAQKVVMVTGAVSCQMDVNLMSRIRGRAKAYGLHVPGPLAWDPLVSVPTRDLLILLHISRDCLSADPRDKIYGLLGLVSERLQNLITIDYSQTIEEVLTRTAAAIIICREDFEILAYASASICTRHKEGRLPTWVPDWMQHRGDRMLHSQFQRSKIGPWRSLEKLSGSPSHAVELAKIRWDTAVHIPLGWPKTPGLKPFISIRAHCLATIDSTTKRSGEWQNASDFSQKLMALIGSDVGSDINPQTWPRDFKWLFDPRCTRLSHTQAGSKDKLVIIESLKKPYLVEMQRFCAELAELGKNKYFFKAGFLPAITSHDIEEGDTVWAVDGCPVLLVLRNTRDVAPDSKKVRSYRIVGDCYLLTLSHLDCFVTSGTGFDQRWDFDPFRYMDTLGTQTINIF</sequence>
<organism evidence="3 4">
    <name type="scientific">Decorospora gaudefroyi</name>
    <dbReference type="NCBI Taxonomy" id="184978"/>
    <lineage>
        <taxon>Eukaryota</taxon>
        <taxon>Fungi</taxon>
        <taxon>Dikarya</taxon>
        <taxon>Ascomycota</taxon>
        <taxon>Pezizomycotina</taxon>
        <taxon>Dothideomycetes</taxon>
        <taxon>Pleosporomycetidae</taxon>
        <taxon>Pleosporales</taxon>
        <taxon>Pleosporineae</taxon>
        <taxon>Pleosporaceae</taxon>
        <taxon>Decorospora</taxon>
    </lineage>
</organism>
<feature type="compositionally biased region" description="Polar residues" evidence="1">
    <location>
        <begin position="1"/>
        <end position="16"/>
    </location>
</feature>
<dbReference type="OrthoDB" id="2157530at2759"/>
<dbReference type="PANTHER" id="PTHR24148">
    <property type="entry name" value="ANKYRIN REPEAT DOMAIN-CONTAINING PROTEIN 39 HOMOLOG-RELATED"/>
    <property type="match status" value="1"/>
</dbReference>
<gene>
    <name evidence="3" type="ORF">BDW02DRAFT_331203</name>
</gene>
<feature type="region of interest" description="Disordered" evidence="1">
    <location>
        <begin position="1"/>
        <end position="21"/>
    </location>
</feature>
<evidence type="ECO:0000313" key="4">
    <source>
        <dbReference type="Proteomes" id="UP000800040"/>
    </source>
</evidence>
<dbReference type="InterPro" id="IPR052895">
    <property type="entry name" value="HetReg/Transcr_Mod"/>
</dbReference>
<dbReference type="AlphaFoldDB" id="A0A6A5KJB5"/>
<evidence type="ECO:0000259" key="2">
    <source>
        <dbReference type="Pfam" id="PF06985"/>
    </source>
</evidence>
<evidence type="ECO:0000256" key="1">
    <source>
        <dbReference type="SAM" id="MobiDB-lite"/>
    </source>
</evidence>
<proteinExistence type="predicted"/>
<dbReference type="PANTHER" id="PTHR24148:SF73">
    <property type="entry name" value="HET DOMAIN PROTEIN (AFU_ORTHOLOGUE AFUA_8G01020)"/>
    <property type="match status" value="1"/>
</dbReference>
<name>A0A6A5KJB5_9PLEO</name>
<dbReference type="Pfam" id="PF06985">
    <property type="entry name" value="HET"/>
    <property type="match status" value="1"/>
</dbReference>
<accession>A0A6A5KJB5</accession>
<protein>
    <submittedName>
        <fullName evidence="3">HET-domain-containing protein</fullName>
    </submittedName>
</protein>
<dbReference type="EMBL" id="ML975301">
    <property type="protein sequence ID" value="KAF1834474.1"/>
    <property type="molecule type" value="Genomic_DNA"/>
</dbReference>